<proteinExistence type="predicted"/>
<evidence type="ECO:0000313" key="4">
    <source>
        <dbReference type="EMBL" id="UNV87545.1"/>
    </source>
</evidence>
<dbReference type="Pfam" id="PF01408">
    <property type="entry name" value="GFO_IDH_MocA"/>
    <property type="match status" value="1"/>
</dbReference>
<dbReference type="Pfam" id="PF02894">
    <property type="entry name" value="GFO_IDH_MocA_C"/>
    <property type="match status" value="1"/>
</dbReference>
<feature type="domain" description="Gfo/Idh/MocA-like oxidoreductase C-terminal" evidence="2">
    <location>
        <begin position="141"/>
        <end position="346"/>
    </location>
</feature>
<organism evidence="3 5">
    <name type="scientific">Morococcus cerebrosus</name>
    <dbReference type="NCBI Taxonomy" id="1056807"/>
    <lineage>
        <taxon>Bacteria</taxon>
        <taxon>Pseudomonadati</taxon>
        <taxon>Pseudomonadota</taxon>
        <taxon>Betaproteobacteria</taxon>
        <taxon>Neisseriales</taxon>
        <taxon>Neisseriaceae</taxon>
        <taxon>Morococcus</taxon>
    </lineage>
</organism>
<reference evidence="3 5" key="1">
    <citation type="submission" date="2014-12" db="EMBL/GenBank/DDBJ databases">
        <title>Genome sequence of Morococcus cerebrosus.</title>
        <authorList>
            <person name="Shin S.-K."/>
            <person name="Yi H."/>
        </authorList>
    </citation>
    <scope>NUCLEOTIDE SEQUENCE [LARGE SCALE GENOMIC DNA]</scope>
    <source>
        <strain evidence="3 5">CIP 81.93</strain>
    </source>
</reference>
<keyword evidence="6" id="KW-1185">Reference proteome</keyword>
<name>A0A0C1H030_9NEIS</name>
<dbReference type="PANTHER" id="PTHR43249:SF1">
    <property type="entry name" value="D-GLUCOSIDE 3-DEHYDROGENASE"/>
    <property type="match status" value="1"/>
</dbReference>
<evidence type="ECO:0000259" key="1">
    <source>
        <dbReference type="Pfam" id="PF01408"/>
    </source>
</evidence>
<dbReference type="PATRIC" id="fig|1056807.3.peg.586"/>
<dbReference type="Gene3D" id="3.30.360.10">
    <property type="entry name" value="Dihydrodipicolinate Reductase, domain 2"/>
    <property type="match status" value="1"/>
</dbReference>
<dbReference type="AlphaFoldDB" id="A0A0C1H030"/>
<dbReference type="EMBL" id="JUFZ01000024">
    <property type="protein sequence ID" value="KIC11046.1"/>
    <property type="molecule type" value="Genomic_DNA"/>
</dbReference>
<evidence type="ECO:0000313" key="3">
    <source>
        <dbReference type="EMBL" id="KIC11046.1"/>
    </source>
</evidence>
<dbReference type="EMBL" id="CP094242">
    <property type="protein sequence ID" value="UNV87545.1"/>
    <property type="molecule type" value="Genomic_DNA"/>
</dbReference>
<dbReference type="GO" id="GO:0000166">
    <property type="term" value="F:nucleotide binding"/>
    <property type="evidence" value="ECO:0007669"/>
    <property type="project" value="InterPro"/>
</dbReference>
<accession>A0A0C1H030</accession>
<dbReference type="RefSeq" id="WP_039405732.1">
    <property type="nucleotide sequence ID" value="NZ_CP094242.1"/>
</dbReference>
<dbReference type="SUPFAM" id="SSF51735">
    <property type="entry name" value="NAD(P)-binding Rossmann-fold domains"/>
    <property type="match status" value="1"/>
</dbReference>
<dbReference type="InterPro" id="IPR004104">
    <property type="entry name" value="Gfo/Idh/MocA-like_OxRdtase_C"/>
</dbReference>
<feature type="domain" description="Gfo/Idh/MocA-like oxidoreductase N-terminal" evidence="1">
    <location>
        <begin position="10"/>
        <end position="127"/>
    </location>
</feature>
<dbReference type="Gene3D" id="3.40.50.720">
    <property type="entry name" value="NAD(P)-binding Rossmann-like Domain"/>
    <property type="match status" value="1"/>
</dbReference>
<sequence length="375" mass="41712">MSEPISDRKIKFVLVGCGRISNNHFGSFEVLQEDCELVAVCDIDPAALEAAVKRTGAKGYARYTEMLAETDADVIVITTPSGLHPEQAVEALEAGFHVVTEKPMATCFTDGERMVQAADKAGKRLFVVKQNRLNATLQLLKRAVAEQRFGKIYMVHLNVFWTRPQSYYDQGGGWRGTWKMDGGAFMNQASHYVDLMEWLIGPVAEVQAMIATHRKIEAEDTGVMNLRWRDGTLGSMAVTMCTYPKNLEGSITILGETGTVRIGGMAVNEIQEWNFADERDYDEQVKTANYETTSVYGFGHPLYYRNVVDVLRGKAEPIVDGREGLKSLELINAAYLSAHNRQTVSLPLVLQSLRTFDHSDCPKGSPFHTQSKESS</sequence>
<evidence type="ECO:0000313" key="5">
    <source>
        <dbReference type="Proteomes" id="UP000031390"/>
    </source>
</evidence>
<gene>
    <name evidence="3" type="ORF">MCC93_06070</name>
    <name evidence="4" type="ORF">MON37_00925</name>
</gene>
<dbReference type="SUPFAM" id="SSF55347">
    <property type="entry name" value="Glyceraldehyde-3-phosphate dehydrogenase-like, C-terminal domain"/>
    <property type="match status" value="1"/>
</dbReference>
<evidence type="ECO:0000313" key="6">
    <source>
        <dbReference type="Proteomes" id="UP000829504"/>
    </source>
</evidence>
<protein>
    <submittedName>
        <fullName evidence="3 4">Oxidoreductase</fullName>
    </submittedName>
</protein>
<dbReference type="Proteomes" id="UP000031390">
    <property type="component" value="Unassembled WGS sequence"/>
</dbReference>
<dbReference type="Proteomes" id="UP000829504">
    <property type="component" value="Chromosome"/>
</dbReference>
<evidence type="ECO:0000259" key="2">
    <source>
        <dbReference type="Pfam" id="PF02894"/>
    </source>
</evidence>
<dbReference type="PANTHER" id="PTHR43249">
    <property type="entry name" value="UDP-N-ACETYL-2-AMINO-2-DEOXY-D-GLUCURONATE OXIDASE"/>
    <property type="match status" value="1"/>
</dbReference>
<dbReference type="InterPro" id="IPR052515">
    <property type="entry name" value="Gfo/Idh/MocA_Oxidoreductase"/>
</dbReference>
<dbReference type="InterPro" id="IPR000683">
    <property type="entry name" value="Gfo/Idh/MocA-like_OxRdtase_N"/>
</dbReference>
<dbReference type="InterPro" id="IPR036291">
    <property type="entry name" value="NAD(P)-bd_dom_sf"/>
</dbReference>
<reference evidence="4 6" key="2">
    <citation type="submission" date="2022-03" db="EMBL/GenBank/DDBJ databases">
        <title>Genome sequencing of Morococcus cerebrosus.</title>
        <authorList>
            <person name="Baek M.-G."/>
            <person name="Yi H."/>
        </authorList>
    </citation>
    <scope>NUCLEOTIDE SEQUENCE [LARGE SCALE GENOMIC DNA]</scope>
    <source>
        <strain evidence="4 6">CIP 81.93</strain>
    </source>
</reference>